<sequence>MRVEGTQSIPEPQRGVSGANDRQSTSRSASGGSSEPTQVSTEDFIREDALSQDEIDQHMEEIEHELKRLNETMRTFDRGLNFELHEDTGRHIVQVMDIIEDEIIREIPPEEVLDISAKINEMIGLVIDVRI</sequence>
<feature type="compositionally biased region" description="Basic and acidic residues" evidence="1">
    <location>
        <begin position="43"/>
        <end position="56"/>
    </location>
</feature>
<dbReference type="PANTHER" id="PTHR37166">
    <property type="entry name" value="PROTEIN FLAG"/>
    <property type="match status" value="1"/>
</dbReference>
<dbReference type="AlphaFoldDB" id="A0A931AWA5"/>
<protein>
    <submittedName>
        <fullName evidence="2">Flagellar protein FlaG</fullName>
    </submittedName>
</protein>
<dbReference type="PANTHER" id="PTHR37166:SF1">
    <property type="entry name" value="PROTEIN FLAG"/>
    <property type="match status" value="1"/>
</dbReference>
<dbReference type="RefSeq" id="WP_270454894.1">
    <property type="nucleotide sequence ID" value="NZ_JADPIE010000007.1"/>
</dbReference>
<dbReference type="InterPro" id="IPR035924">
    <property type="entry name" value="FlaG-like_sf"/>
</dbReference>
<dbReference type="EMBL" id="JADPIE010000007">
    <property type="protein sequence ID" value="MBF8437859.1"/>
    <property type="molecule type" value="Genomic_DNA"/>
</dbReference>
<keyword evidence="2" id="KW-0282">Flagellum</keyword>
<feature type="region of interest" description="Disordered" evidence="1">
    <location>
        <begin position="1"/>
        <end position="56"/>
    </location>
</feature>
<dbReference type="SUPFAM" id="SSF160214">
    <property type="entry name" value="FlaG-like"/>
    <property type="match status" value="1"/>
</dbReference>
<dbReference type="Gene3D" id="3.30.160.170">
    <property type="entry name" value="FlaG-like"/>
    <property type="match status" value="1"/>
</dbReference>
<dbReference type="Proteomes" id="UP000621436">
    <property type="component" value="Unassembled WGS sequence"/>
</dbReference>
<keyword evidence="3" id="KW-1185">Reference proteome</keyword>
<feature type="compositionally biased region" description="Low complexity" evidence="1">
    <location>
        <begin position="25"/>
        <end position="34"/>
    </location>
</feature>
<evidence type="ECO:0000256" key="1">
    <source>
        <dbReference type="SAM" id="MobiDB-lite"/>
    </source>
</evidence>
<gene>
    <name evidence="2" type="ORF">I0Q91_12245</name>
</gene>
<name>A0A931AWA5_9FIRM</name>
<evidence type="ECO:0000313" key="3">
    <source>
        <dbReference type="Proteomes" id="UP000621436"/>
    </source>
</evidence>
<evidence type="ECO:0000313" key="2">
    <source>
        <dbReference type="EMBL" id="MBF8437859.1"/>
    </source>
</evidence>
<dbReference type="Pfam" id="PF03646">
    <property type="entry name" value="FlaG"/>
    <property type="match status" value="1"/>
</dbReference>
<feature type="compositionally biased region" description="Polar residues" evidence="1">
    <location>
        <begin position="1"/>
        <end position="10"/>
    </location>
</feature>
<organism evidence="2 3">
    <name type="scientific">Halonatronomonas betaini</name>
    <dbReference type="NCBI Taxonomy" id="2778430"/>
    <lineage>
        <taxon>Bacteria</taxon>
        <taxon>Bacillati</taxon>
        <taxon>Bacillota</taxon>
        <taxon>Clostridia</taxon>
        <taxon>Halanaerobiales</taxon>
        <taxon>Halarsenatibacteraceae</taxon>
        <taxon>Halonatronomonas</taxon>
    </lineage>
</organism>
<accession>A0A931AWA5</accession>
<reference evidence="2" key="1">
    <citation type="submission" date="2020-11" db="EMBL/GenBank/DDBJ databases">
        <title>Halonatronomonas betainensis gen. nov., sp. nov. a novel haloalkaliphilic representative of the family Halanaerobiacae capable of betaine degradation.</title>
        <authorList>
            <person name="Boltyanskaya Y."/>
            <person name="Kevbrin V."/>
            <person name="Detkova E."/>
            <person name="Grouzdev D.S."/>
            <person name="Koziaeva V."/>
            <person name="Zhilina T."/>
        </authorList>
    </citation>
    <scope>NUCLEOTIDE SEQUENCE</scope>
    <source>
        <strain evidence="2">Z-7014</strain>
    </source>
</reference>
<keyword evidence="2" id="KW-0966">Cell projection</keyword>
<dbReference type="InterPro" id="IPR005186">
    <property type="entry name" value="FlaG"/>
</dbReference>
<proteinExistence type="predicted"/>
<keyword evidence="2" id="KW-0969">Cilium</keyword>
<comment type="caution">
    <text evidence="2">The sequence shown here is derived from an EMBL/GenBank/DDBJ whole genome shotgun (WGS) entry which is preliminary data.</text>
</comment>